<proteinExistence type="predicted"/>
<dbReference type="InterPro" id="IPR027417">
    <property type="entry name" value="P-loop_NTPase"/>
</dbReference>
<dbReference type="EMBL" id="RJJE01000017">
    <property type="protein sequence ID" value="RNI27317.1"/>
    <property type="molecule type" value="Genomic_DNA"/>
</dbReference>
<dbReference type="GO" id="GO:0046403">
    <property type="term" value="F:polynucleotide 3'-phosphatase activity"/>
    <property type="evidence" value="ECO:0007669"/>
    <property type="project" value="TreeGrafter"/>
</dbReference>
<dbReference type="SUPFAM" id="SSF52540">
    <property type="entry name" value="P-loop containing nucleoside triphosphate hydrolases"/>
    <property type="match status" value="1"/>
</dbReference>
<dbReference type="AlphaFoldDB" id="A0A3M9MQ25"/>
<evidence type="ECO:0000313" key="2">
    <source>
        <dbReference type="Proteomes" id="UP000271010"/>
    </source>
</evidence>
<keyword evidence="2" id="KW-1185">Reference proteome</keyword>
<dbReference type="InterPro" id="IPR017101">
    <property type="entry name" value="P-loop_ATP/GTP-bd_All4644_prd"/>
</dbReference>
<dbReference type="GO" id="GO:0005524">
    <property type="term" value="F:ATP binding"/>
    <property type="evidence" value="ECO:0007669"/>
    <property type="project" value="UniProtKB-KW"/>
</dbReference>
<dbReference type="GO" id="GO:0003690">
    <property type="term" value="F:double-stranded DNA binding"/>
    <property type="evidence" value="ECO:0007669"/>
    <property type="project" value="TreeGrafter"/>
</dbReference>
<protein>
    <submittedName>
        <fullName evidence="1">ATP-binding protein</fullName>
    </submittedName>
</protein>
<organism evidence="1 2">
    <name type="scientific">Rufibacter immobilis</name>
    <dbReference type="NCBI Taxonomy" id="1348778"/>
    <lineage>
        <taxon>Bacteria</taxon>
        <taxon>Pseudomonadati</taxon>
        <taxon>Bacteroidota</taxon>
        <taxon>Cytophagia</taxon>
        <taxon>Cytophagales</taxon>
        <taxon>Hymenobacteraceae</taxon>
        <taxon>Rufibacter</taxon>
    </lineage>
</organism>
<keyword evidence="1" id="KW-0067">ATP-binding</keyword>
<comment type="caution">
    <text evidence="1">The sequence shown here is derived from an EMBL/GenBank/DDBJ whole genome shotgun (WGS) entry which is preliminary data.</text>
</comment>
<evidence type="ECO:0000313" key="1">
    <source>
        <dbReference type="EMBL" id="RNI27317.1"/>
    </source>
</evidence>
<dbReference type="PANTHER" id="PTHR12083:SF9">
    <property type="entry name" value="BIFUNCTIONAL POLYNUCLEOTIDE PHOSPHATASE_KINASE"/>
    <property type="match status" value="1"/>
</dbReference>
<dbReference type="Gene3D" id="3.40.50.300">
    <property type="entry name" value="P-loop containing nucleotide triphosphate hydrolases"/>
    <property type="match status" value="1"/>
</dbReference>
<name>A0A3M9MQ25_9BACT</name>
<dbReference type="Pfam" id="PF13671">
    <property type="entry name" value="AAA_33"/>
    <property type="match status" value="1"/>
</dbReference>
<dbReference type="PANTHER" id="PTHR12083">
    <property type="entry name" value="BIFUNCTIONAL POLYNUCLEOTIDE PHOSPHATASE/KINASE"/>
    <property type="match status" value="1"/>
</dbReference>
<dbReference type="PIRSF" id="PIRSF037081">
    <property type="entry name" value="P-loop_All4644_prd"/>
    <property type="match status" value="1"/>
</dbReference>
<accession>A0A3M9MQ25</accession>
<dbReference type="Proteomes" id="UP000271010">
    <property type="component" value="Unassembled WGS sequence"/>
</dbReference>
<dbReference type="GO" id="GO:0006281">
    <property type="term" value="P:DNA repair"/>
    <property type="evidence" value="ECO:0007669"/>
    <property type="project" value="TreeGrafter"/>
</dbReference>
<sequence>MEAVLFIGLQASGKSTFYRQRFFNSHVRISLDLLRTRNRERQFLNVCLQTSAKLVVDNTNPTREDRARYLEPCKKRRYKVVGYYFQTSLPDALARNNAREGKEKVKAIALYDVRKKLQPPSFDEGFDQIFSVRLHGDGFLVEEWTQGQDHV</sequence>
<dbReference type="OrthoDB" id="8564590at2"/>
<gene>
    <name evidence="1" type="ORF">EFA69_14315</name>
</gene>
<reference evidence="1 2" key="1">
    <citation type="submission" date="2018-11" db="EMBL/GenBank/DDBJ databases">
        <title>Rufibacter latericius sp. nov., isolated from water in Baiyang Lake.</title>
        <authorList>
            <person name="Yang Y."/>
        </authorList>
    </citation>
    <scope>NUCLEOTIDE SEQUENCE [LARGE SCALE GENOMIC DNA]</scope>
    <source>
        <strain evidence="1 2">MCC P1</strain>
    </source>
</reference>
<keyword evidence="1" id="KW-0547">Nucleotide-binding</keyword>
<dbReference type="GO" id="GO:0046404">
    <property type="term" value="F:ATP-dependent polydeoxyribonucleotide 5'-hydroxyl-kinase activity"/>
    <property type="evidence" value="ECO:0007669"/>
    <property type="project" value="TreeGrafter"/>
</dbReference>